<dbReference type="EC" id="1.11.1.24" evidence="2"/>
<feature type="domain" description="Thioredoxin" evidence="11">
    <location>
        <begin position="3"/>
        <end position="154"/>
    </location>
</feature>
<comment type="similarity">
    <text evidence="9">Belongs to the peroxiredoxin family. BCP/PrxQ subfamily.</text>
</comment>
<dbReference type="PANTHER" id="PTHR42801:SF4">
    <property type="entry name" value="AHPC_TSA FAMILY PROTEIN"/>
    <property type="match status" value="1"/>
</dbReference>
<evidence type="ECO:0000256" key="3">
    <source>
        <dbReference type="ARBA" id="ARBA00022559"/>
    </source>
</evidence>
<dbReference type="SUPFAM" id="SSF52833">
    <property type="entry name" value="Thioredoxin-like"/>
    <property type="match status" value="1"/>
</dbReference>
<comment type="catalytic activity">
    <reaction evidence="10">
        <text>a hydroperoxide + [thioredoxin]-dithiol = an alcohol + [thioredoxin]-disulfide + H2O</text>
        <dbReference type="Rhea" id="RHEA:62620"/>
        <dbReference type="Rhea" id="RHEA-COMP:10698"/>
        <dbReference type="Rhea" id="RHEA-COMP:10700"/>
        <dbReference type="ChEBI" id="CHEBI:15377"/>
        <dbReference type="ChEBI" id="CHEBI:29950"/>
        <dbReference type="ChEBI" id="CHEBI:30879"/>
        <dbReference type="ChEBI" id="CHEBI:35924"/>
        <dbReference type="ChEBI" id="CHEBI:50058"/>
        <dbReference type="EC" id="1.11.1.24"/>
    </reaction>
</comment>
<dbReference type="InterPro" id="IPR000866">
    <property type="entry name" value="AhpC/TSA"/>
</dbReference>
<reference evidence="12" key="1">
    <citation type="submission" date="2018-05" db="EMBL/GenBank/DDBJ databases">
        <authorList>
            <person name="Lanie J.A."/>
            <person name="Ng W.-L."/>
            <person name="Kazmierczak K.M."/>
            <person name="Andrzejewski T.M."/>
            <person name="Davidsen T.M."/>
            <person name="Wayne K.J."/>
            <person name="Tettelin H."/>
            <person name="Glass J.I."/>
            <person name="Rusch D."/>
            <person name="Podicherti R."/>
            <person name="Tsui H.-C.T."/>
            <person name="Winkler M.E."/>
        </authorList>
    </citation>
    <scope>NUCLEOTIDE SEQUENCE</scope>
</reference>
<keyword evidence="7" id="KW-0676">Redox-active center</keyword>
<dbReference type="InterPro" id="IPR036249">
    <property type="entry name" value="Thioredoxin-like_sf"/>
</dbReference>
<evidence type="ECO:0000256" key="8">
    <source>
        <dbReference type="ARBA" id="ARBA00032824"/>
    </source>
</evidence>
<dbReference type="Gene3D" id="3.40.30.10">
    <property type="entry name" value="Glutaredoxin"/>
    <property type="match status" value="1"/>
</dbReference>
<proteinExistence type="inferred from homology"/>
<dbReference type="InterPro" id="IPR024706">
    <property type="entry name" value="Peroxiredoxin_AhpC-typ"/>
</dbReference>
<comment type="subunit">
    <text evidence="1">Monomer.</text>
</comment>
<evidence type="ECO:0000256" key="2">
    <source>
        <dbReference type="ARBA" id="ARBA00013017"/>
    </source>
</evidence>
<evidence type="ECO:0000256" key="1">
    <source>
        <dbReference type="ARBA" id="ARBA00011245"/>
    </source>
</evidence>
<protein>
    <recommendedName>
        <fullName evidence="2">thioredoxin-dependent peroxiredoxin</fullName>
        <ecNumber evidence="2">1.11.1.24</ecNumber>
    </recommendedName>
    <alternativeName>
        <fullName evidence="8">Thioredoxin peroxidase</fullName>
    </alternativeName>
</protein>
<accession>A0A381QWX3</accession>
<evidence type="ECO:0000256" key="4">
    <source>
        <dbReference type="ARBA" id="ARBA00022862"/>
    </source>
</evidence>
<dbReference type="GO" id="GO:0008379">
    <property type="term" value="F:thioredoxin peroxidase activity"/>
    <property type="evidence" value="ECO:0007669"/>
    <property type="project" value="TreeGrafter"/>
</dbReference>
<organism evidence="12">
    <name type="scientific">marine metagenome</name>
    <dbReference type="NCBI Taxonomy" id="408172"/>
    <lineage>
        <taxon>unclassified sequences</taxon>
        <taxon>metagenomes</taxon>
        <taxon>ecological metagenomes</taxon>
    </lineage>
</organism>
<dbReference type="FunFam" id="3.40.30.10:FF:000007">
    <property type="entry name" value="Thioredoxin-dependent thiol peroxidase"/>
    <property type="match status" value="1"/>
</dbReference>
<dbReference type="GO" id="GO:0045454">
    <property type="term" value="P:cell redox homeostasis"/>
    <property type="evidence" value="ECO:0007669"/>
    <property type="project" value="TreeGrafter"/>
</dbReference>
<dbReference type="CDD" id="cd03017">
    <property type="entry name" value="PRX_BCP"/>
    <property type="match status" value="1"/>
</dbReference>
<keyword evidence="4" id="KW-0049">Antioxidant</keyword>
<evidence type="ECO:0000256" key="5">
    <source>
        <dbReference type="ARBA" id="ARBA00023002"/>
    </source>
</evidence>
<dbReference type="GO" id="GO:0005737">
    <property type="term" value="C:cytoplasm"/>
    <property type="evidence" value="ECO:0007669"/>
    <property type="project" value="TreeGrafter"/>
</dbReference>
<evidence type="ECO:0000259" key="11">
    <source>
        <dbReference type="PROSITE" id="PS51352"/>
    </source>
</evidence>
<sequence length="154" mass="17993">MKPSINKKLPNFECPATGELNISLKDYIGKKVVLYFYPKDNTPGCTVESKDFRDLHPEFEQENTIILGVSRDNLNSHEKFKKKFNFPFELLSDTEESLCKKFDVIKEKNLYGRKYMGIERSTFLIGEDGKLKAEWRKVKVKNHATEVLEKIRNL</sequence>
<dbReference type="AlphaFoldDB" id="A0A381QWX3"/>
<keyword evidence="5" id="KW-0560">Oxidoreductase</keyword>
<dbReference type="GO" id="GO:0034599">
    <property type="term" value="P:cellular response to oxidative stress"/>
    <property type="evidence" value="ECO:0007669"/>
    <property type="project" value="TreeGrafter"/>
</dbReference>
<dbReference type="PIRSF" id="PIRSF000239">
    <property type="entry name" value="AHPC"/>
    <property type="match status" value="1"/>
</dbReference>
<name>A0A381QWX3_9ZZZZ</name>
<evidence type="ECO:0000313" key="12">
    <source>
        <dbReference type="EMBL" id="SUZ83088.1"/>
    </source>
</evidence>
<gene>
    <name evidence="12" type="ORF">METZ01_LOCUS35942</name>
</gene>
<dbReference type="InterPro" id="IPR013766">
    <property type="entry name" value="Thioredoxin_domain"/>
</dbReference>
<dbReference type="InterPro" id="IPR050924">
    <property type="entry name" value="Peroxiredoxin_BCP/PrxQ"/>
</dbReference>
<dbReference type="Pfam" id="PF00578">
    <property type="entry name" value="AhpC-TSA"/>
    <property type="match status" value="1"/>
</dbReference>
<keyword evidence="3" id="KW-0575">Peroxidase</keyword>
<evidence type="ECO:0000256" key="6">
    <source>
        <dbReference type="ARBA" id="ARBA00023157"/>
    </source>
</evidence>
<evidence type="ECO:0000256" key="7">
    <source>
        <dbReference type="ARBA" id="ARBA00023284"/>
    </source>
</evidence>
<dbReference type="PROSITE" id="PS51352">
    <property type="entry name" value="THIOREDOXIN_2"/>
    <property type="match status" value="1"/>
</dbReference>
<dbReference type="EMBL" id="UINC01001535">
    <property type="protein sequence ID" value="SUZ83088.1"/>
    <property type="molecule type" value="Genomic_DNA"/>
</dbReference>
<dbReference type="PANTHER" id="PTHR42801">
    <property type="entry name" value="THIOREDOXIN-DEPENDENT PEROXIDE REDUCTASE"/>
    <property type="match status" value="1"/>
</dbReference>
<evidence type="ECO:0000256" key="10">
    <source>
        <dbReference type="ARBA" id="ARBA00049091"/>
    </source>
</evidence>
<keyword evidence="6" id="KW-1015">Disulfide bond</keyword>
<evidence type="ECO:0000256" key="9">
    <source>
        <dbReference type="ARBA" id="ARBA00038489"/>
    </source>
</evidence>